<dbReference type="OrthoDB" id="587048at2759"/>
<protein>
    <recommendedName>
        <fullName evidence="14">NB-ARC domain-containing protein</fullName>
    </recommendedName>
</protein>
<evidence type="ECO:0000256" key="2">
    <source>
        <dbReference type="ARBA" id="ARBA00022614"/>
    </source>
</evidence>
<evidence type="ECO:0000259" key="8">
    <source>
        <dbReference type="Pfam" id="PF00931"/>
    </source>
</evidence>
<dbReference type="Pfam" id="PF00931">
    <property type="entry name" value="NB-ARC"/>
    <property type="match status" value="1"/>
</dbReference>
<dbReference type="AlphaFoldDB" id="A0A3B6TBR9"/>
<dbReference type="Pfam" id="PF23559">
    <property type="entry name" value="WHD_DRP"/>
    <property type="match status" value="1"/>
</dbReference>
<dbReference type="GO" id="GO:0043531">
    <property type="term" value="F:ADP binding"/>
    <property type="evidence" value="ECO:0007669"/>
    <property type="project" value="InterPro"/>
</dbReference>
<comment type="similarity">
    <text evidence="1">Belongs to the disease resistance NB-LRR family.</text>
</comment>
<evidence type="ECO:0000256" key="6">
    <source>
        <dbReference type="ARBA" id="ARBA00023054"/>
    </source>
</evidence>
<dbReference type="Pfam" id="PF23598">
    <property type="entry name" value="LRR_14"/>
    <property type="match status" value="1"/>
</dbReference>
<dbReference type="InterPro" id="IPR027417">
    <property type="entry name" value="P-loop_NTPase"/>
</dbReference>
<evidence type="ECO:0000259" key="10">
    <source>
        <dbReference type="Pfam" id="PF23559"/>
    </source>
</evidence>
<keyword evidence="2" id="KW-0433">Leucine-rich repeat</keyword>
<name>A0A3B6TBR9_WHEAT</name>
<dbReference type="InterPro" id="IPR055414">
    <property type="entry name" value="LRR_R13L4/SHOC2-like"/>
</dbReference>
<evidence type="ECO:0008006" key="14">
    <source>
        <dbReference type="Google" id="ProtNLM"/>
    </source>
</evidence>
<reference evidence="12" key="1">
    <citation type="submission" date="2018-08" db="EMBL/GenBank/DDBJ databases">
        <authorList>
            <person name="Rossello M."/>
        </authorList>
    </citation>
    <scope>NUCLEOTIDE SEQUENCE [LARGE SCALE GENOMIC DNA]</scope>
    <source>
        <strain evidence="12">cv. Chinese Spring</strain>
    </source>
</reference>
<dbReference type="Gene3D" id="3.40.50.300">
    <property type="entry name" value="P-loop containing nucleotide triphosphate hydrolases"/>
    <property type="match status" value="1"/>
</dbReference>
<dbReference type="SUPFAM" id="SSF52058">
    <property type="entry name" value="L domain-like"/>
    <property type="match status" value="1"/>
</dbReference>
<evidence type="ECO:0000256" key="7">
    <source>
        <dbReference type="SAM" id="MobiDB-lite"/>
    </source>
</evidence>
<evidence type="ECO:0000256" key="5">
    <source>
        <dbReference type="ARBA" id="ARBA00022821"/>
    </source>
</evidence>
<dbReference type="Gene3D" id="3.80.10.10">
    <property type="entry name" value="Ribonuclease Inhibitor"/>
    <property type="match status" value="1"/>
</dbReference>
<dbReference type="SMR" id="A0A3B6TBR9"/>
<dbReference type="Proteomes" id="UP000019116">
    <property type="component" value="Chromosome 7D"/>
</dbReference>
<dbReference type="FunFam" id="1.10.10.10:FF:000322">
    <property type="entry name" value="Probable disease resistance protein At1g63360"/>
    <property type="match status" value="1"/>
</dbReference>
<dbReference type="PRINTS" id="PR00364">
    <property type="entry name" value="DISEASERSIST"/>
</dbReference>
<dbReference type="InterPro" id="IPR036388">
    <property type="entry name" value="WH-like_DNA-bd_sf"/>
</dbReference>
<feature type="domain" description="Disease resistance R13L4/SHOC-2-like LRR" evidence="11">
    <location>
        <begin position="578"/>
        <end position="919"/>
    </location>
</feature>
<reference evidence="12" key="2">
    <citation type="submission" date="2018-10" db="UniProtKB">
        <authorList>
            <consortium name="EnsemblPlants"/>
        </authorList>
    </citation>
    <scope>IDENTIFICATION</scope>
</reference>
<dbReference type="InterPro" id="IPR044974">
    <property type="entry name" value="Disease_R_plants"/>
</dbReference>
<proteinExistence type="inferred from homology"/>
<evidence type="ECO:0000259" key="9">
    <source>
        <dbReference type="Pfam" id="PF18052"/>
    </source>
</evidence>
<keyword evidence="4" id="KW-0547">Nucleotide-binding</keyword>
<dbReference type="Gramene" id="TraesCLE_scaffold_094821_01G000100.1">
    <property type="protein sequence ID" value="TraesCLE_scaffold_094821_01G000100.1"/>
    <property type="gene ID" value="TraesCLE_scaffold_094821_01G000100"/>
</dbReference>
<keyword evidence="3" id="KW-0677">Repeat</keyword>
<dbReference type="Gramene" id="TraesCS7D02G027700.1">
    <property type="protein sequence ID" value="TraesCS7D02G027700.1"/>
    <property type="gene ID" value="TraesCS7D02G027700"/>
</dbReference>
<dbReference type="PANTHER" id="PTHR23155">
    <property type="entry name" value="DISEASE RESISTANCE PROTEIN RP"/>
    <property type="match status" value="1"/>
</dbReference>
<evidence type="ECO:0000259" key="11">
    <source>
        <dbReference type="Pfam" id="PF23598"/>
    </source>
</evidence>
<keyword evidence="5" id="KW-0611">Plant defense</keyword>
<dbReference type="GO" id="GO:0009626">
    <property type="term" value="P:plant-type hypersensitive response"/>
    <property type="evidence" value="ECO:0007669"/>
    <property type="project" value="UniProtKB-ARBA"/>
</dbReference>
<dbReference type="Gene3D" id="1.10.10.10">
    <property type="entry name" value="Winged helix-like DNA-binding domain superfamily/Winged helix DNA-binding domain"/>
    <property type="match status" value="1"/>
</dbReference>
<evidence type="ECO:0000256" key="4">
    <source>
        <dbReference type="ARBA" id="ARBA00022741"/>
    </source>
</evidence>
<dbReference type="InterPro" id="IPR058922">
    <property type="entry name" value="WHD_DRP"/>
</dbReference>
<evidence type="ECO:0000313" key="13">
    <source>
        <dbReference type="Proteomes" id="UP000019116"/>
    </source>
</evidence>
<keyword evidence="6" id="KW-0175">Coiled coil</keyword>
<accession>A0A3B6TBR9</accession>
<feature type="domain" description="Disease resistance protein winged helix" evidence="10">
    <location>
        <begin position="456"/>
        <end position="527"/>
    </location>
</feature>
<feature type="domain" description="NB-ARC" evidence="8">
    <location>
        <begin position="267"/>
        <end position="422"/>
    </location>
</feature>
<sequence>MLREFKEEGQIVPLLEQQVRSPPIDDAEEAKESPQVPNNVFSDPGPSTRRDVSIRGTEIGSPISASLGAMRPLVGKLDMLLQAPLLQGCSNSKRVKKLMEVMRLLKDDVEKMDSYLDQLSEVDDPPMAANCWMNEARNLSYDMEDYIDSLIFAQPEHPSLVPNNIKTTRSGLKFRFFLKFFSHAKTTKTQVVSIAETLSEFRMYVQEAIERHQRYSLHSCSTLKRWFVPVGPMVPVSVRYDEEAAHIVVDGWMSEFINSLGEDQEQQWQQQLKVIAILGPSSLGKTTLAKLLYSRIGKQYHCRAFIRVSKKPDMKRIFRDILSQLQHPDPPQDFKGTDLIDNIKIYLRNKRYLIIIDDLWETSVWDIISHAFPEGSRGSTIVTTTQIEDVAVACSCHQSGHVFEMKPLDDDHSRKLFFNRLFGSEMPTSERSRQALNLSYNNLPRYLKTCLLYLNMYPEGYTFLKGDLVKQWVAEGLIYTTEGQDIEKVAESYLYQLIGRSFIQPMCVNYYNEVLSCQVHDMVHDLIAHKSAEDNFMVAIDYRCQKNVSLSHKARRLSLIFGDARYAKTPANIRKSLVRSVRFSGLLESMPCLTEFKLVRVLNLQLSGQGRRDNDMADLTGISEMFQLGYLKIASDVCIKLPDHVLQCLGTLDITDARFAPVPWDVNFPRLLHLHLSLPVERDLLDWIDRTRPPSLMSLGKLNHLQELHLTFSSLSTFQHVAKNMEALGSLIGGHGNLKTIAVAQASSVKNTAASKTYISWDCMEPPPLLQRFEFSPHSSCIFSQVPSWVGKVGNLCILKIAVKGLAAHCADILRGLPALAALSLYVETPPDDKIIFDKAGFSVLKYFKLTFMRGIAWVKFEADAMPSLWKLKLVFDAIPPLDQQWKTYAHSTALINIDYMPGLREIFTKFRGAAADLECVSMIGVVSNHPSNPIIDMQLADSGSYSNKSTETEITTK</sequence>
<dbReference type="PANTHER" id="PTHR23155:SF1087">
    <property type="entry name" value="OS11G0462900 PROTEIN"/>
    <property type="match status" value="1"/>
</dbReference>
<feature type="region of interest" description="Disordered" evidence="7">
    <location>
        <begin position="1"/>
        <end position="53"/>
    </location>
</feature>
<feature type="domain" description="Disease resistance N-terminal" evidence="9">
    <location>
        <begin position="69"/>
        <end position="158"/>
    </location>
</feature>
<dbReference type="Gramene" id="TraesCAD_scaffold_109681_01G000300.1">
    <property type="protein sequence ID" value="TraesCAD_scaffold_109681_01G000300.1"/>
    <property type="gene ID" value="TraesCAD_scaffold_109681_01G000300"/>
</dbReference>
<dbReference type="GO" id="GO:0042742">
    <property type="term" value="P:defense response to bacterium"/>
    <property type="evidence" value="ECO:0007669"/>
    <property type="project" value="UniProtKB-ARBA"/>
</dbReference>
<dbReference type="InterPro" id="IPR041118">
    <property type="entry name" value="Rx_N"/>
</dbReference>
<dbReference type="Gramene" id="TraesWEE_scaffold_015547_01G000300.1">
    <property type="protein sequence ID" value="TraesWEE_scaffold_015547_01G000300.1"/>
    <property type="gene ID" value="TraesWEE_scaffold_015547_01G000300"/>
</dbReference>
<dbReference type="EnsemblPlants" id="TraesCS7D02G027700.1">
    <property type="protein sequence ID" value="TraesCS7D02G027700.1"/>
    <property type="gene ID" value="TraesCS7D02G027700"/>
</dbReference>
<evidence type="ECO:0000313" key="12">
    <source>
        <dbReference type="EnsemblPlants" id="TraesCS7D02G027700.1"/>
    </source>
</evidence>
<evidence type="ECO:0000256" key="3">
    <source>
        <dbReference type="ARBA" id="ARBA00022737"/>
    </source>
</evidence>
<dbReference type="Gramene" id="TraesCS7D03G0062300.1">
    <property type="protein sequence ID" value="TraesCS7D03G0062300.1.CDS"/>
    <property type="gene ID" value="TraesCS7D03G0062300"/>
</dbReference>
<evidence type="ECO:0000256" key="1">
    <source>
        <dbReference type="ARBA" id="ARBA00008894"/>
    </source>
</evidence>
<dbReference type="InterPro" id="IPR032675">
    <property type="entry name" value="LRR_dom_sf"/>
</dbReference>
<dbReference type="GO" id="GO:0002758">
    <property type="term" value="P:innate immune response-activating signaling pathway"/>
    <property type="evidence" value="ECO:0007669"/>
    <property type="project" value="UniProtKB-ARBA"/>
</dbReference>
<dbReference type="Gramene" id="TraesROB_scaffold_103487_01G000100.1">
    <property type="protein sequence ID" value="TraesROB_scaffold_103487_01G000100.1"/>
    <property type="gene ID" value="TraesROB_scaffold_103487_01G000100"/>
</dbReference>
<gene>
    <name evidence="12" type="primary">LOC123164698</name>
</gene>
<organism evidence="12">
    <name type="scientific">Triticum aestivum</name>
    <name type="common">Wheat</name>
    <dbReference type="NCBI Taxonomy" id="4565"/>
    <lineage>
        <taxon>Eukaryota</taxon>
        <taxon>Viridiplantae</taxon>
        <taxon>Streptophyta</taxon>
        <taxon>Embryophyta</taxon>
        <taxon>Tracheophyta</taxon>
        <taxon>Spermatophyta</taxon>
        <taxon>Magnoliopsida</taxon>
        <taxon>Liliopsida</taxon>
        <taxon>Poales</taxon>
        <taxon>Poaceae</taxon>
        <taxon>BOP clade</taxon>
        <taxon>Pooideae</taxon>
        <taxon>Triticodae</taxon>
        <taxon>Triticeae</taxon>
        <taxon>Triticinae</taxon>
        <taxon>Triticum</taxon>
    </lineage>
</organism>
<dbReference type="Gene3D" id="1.20.5.4130">
    <property type="match status" value="1"/>
</dbReference>
<dbReference type="InterPro" id="IPR002182">
    <property type="entry name" value="NB-ARC"/>
</dbReference>
<dbReference type="SUPFAM" id="SSF52540">
    <property type="entry name" value="P-loop containing nucleoside triphosphate hydrolases"/>
    <property type="match status" value="1"/>
</dbReference>
<dbReference type="Pfam" id="PF18052">
    <property type="entry name" value="Rx_N"/>
    <property type="match status" value="1"/>
</dbReference>
<keyword evidence="13" id="KW-1185">Reference proteome</keyword>